<feature type="region of interest" description="Disordered" evidence="1">
    <location>
        <begin position="1"/>
        <end position="25"/>
    </location>
</feature>
<evidence type="ECO:0000259" key="2">
    <source>
        <dbReference type="Pfam" id="PF01498"/>
    </source>
</evidence>
<dbReference type="EMBL" id="CP111020">
    <property type="protein sequence ID" value="WAR15326.1"/>
    <property type="molecule type" value="Genomic_DNA"/>
</dbReference>
<gene>
    <name evidence="3" type="ORF">MAR_005431</name>
</gene>
<name>A0ABY7F7Q8_MYAAR</name>
<sequence>FQAPGTVRDMPVSGRPRATSGQKDRINVAKNRFSSVVRCVNLLWGGGARSVSLQTLHNRMHAAGFKSRVPAKKPCFQDQHIHARLAFCNEHAR</sequence>
<reference evidence="3" key="1">
    <citation type="submission" date="2022-11" db="EMBL/GenBank/DDBJ databases">
        <title>Centuries of genome instability and evolution in soft-shell clam transmissible cancer (bioRxiv).</title>
        <authorList>
            <person name="Hart S.F.M."/>
            <person name="Yonemitsu M.A."/>
            <person name="Giersch R.M."/>
            <person name="Beal B.F."/>
            <person name="Arriagada G."/>
            <person name="Davis B.W."/>
            <person name="Ostrander E.A."/>
            <person name="Goff S.P."/>
            <person name="Metzger M.J."/>
        </authorList>
    </citation>
    <scope>NUCLEOTIDE SEQUENCE</scope>
    <source>
        <strain evidence="3">MELC-2E11</strain>
        <tissue evidence="3">Siphon/mantle</tissue>
    </source>
</reference>
<evidence type="ECO:0000313" key="4">
    <source>
        <dbReference type="Proteomes" id="UP001164746"/>
    </source>
</evidence>
<dbReference type="Proteomes" id="UP001164746">
    <property type="component" value="Chromosome 9"/>
</dbReference>
<dbReference type="Pfam" id="PF01498">
    <property type="entry name" value="HTH_Tnp_Tc3_2"/>
    <property type="match status" value="1"/>
</dbReference>
<keyword evidence="4" id="KW-1185">Reference proteome</keyword>
<organism evidence="3 4">
    <name type="scientific">Mya arenaria</name>
    <name type="common">Soft-shell clam</name>
    <dbReference type="NCBI Taxonomy" id="6604"/>
    <lineage>
        <taxon>Eukaryota</taxon>
        <taxon>Metazoa</taxon>
        <taxon>Spiralia</taxon>
        <taxon>Lophotrochozoa</taxon>
        <taxon>Mollusca</taxon>
        <taxon>Bivalvia</taxon>
        <taxon>Autobranchia</taxon>
        <taxon>Heteroconchia</taxon>
        <taxon>Euheterodonta</taxon>
        <taxon>Imparidentia</taxon>
        <taxon>Neoheterodontei</taxon>
        <taxon>Myida</taxon>
        <taxon>Myoidea</taxon>
        <taxon>Myidae</taxon>
        <taxon>Mya</taxon>
    </lineage>
</organism>
<evidence type="ECO:0000313" key="3">
    <source>
        <dbReference type="EMBL" id="WAR15326.1"/>
    </source>
</evidence>
<dbReference type="InterPro" id="IPR002492">
    <property type="entry name" value="Transposase_Tc1-like"/>
</dbReference>
<accession>A0ABY7F7Q8</accession>
<evidence type="ECO:0000256" key="1">
    <source>
        <dbReference type="SAM" id="MobiDB-lite"/>
    </source>
</evidence>
<feature type="domain" description="Transposase Tc1-like" evidence="2">
    <location>
        <begin position="28"/>
        <end position="92"/>
    </location>
</feature>
<feature type="non-terminal residue" evidence="3">
    <location>
        <position position="1"/>
    </location>
</feature>
<protein>
    <recommendedName>
        <fullName evidence="2">Transposase Tc1-like domain-containing protein</fullName>
    </recommendedName>
</protein>
<proteinExistence type="predicted"/>